<evidence type="ECO:0000313" key="2">
    <source>
        <dbReference type="Proteomes" id="UP001607303"/>
    </source>
</evidence>
<dbReference type="Proteomes" id="UP001607303">
    <property type="component" value="Unassembled WGS sequence"/>
</dbReference>
<dbReference type="EMBL" id="JAYRBN010000027">
    <property type="protein sequence ID" value="KAL2749222.1"/>
    <property type="molecule type" value="Genomic_DNA"/>
</dbReference>
<proteinExistence type="predicted"/>
<organism evidence="1 2">
    <name type="scientific">Vespula maculifrons</name>
    <name type="common">Eastern yellow jacket</name>
    <name type="synonym">Wasp</name>
    <dbReference type="NCBI Taxonomy" id="7453"/>
    <lineage>
        <taxon>Eukaryota</taxon>
        <taxon>Metazoa</taxon>
        <taxon>Ecdysozoa</taxon>
        <taxon>Arthropoda</taxon>
        <taxon>Hexapoda</taxon>
        <taxon>Insecta</taxon>
        <taxon>Pterygota</taxon>
        <taxon>Neoptera</taxon>
        <taxon>Endopterygota</taxon>
        <taxon>Hymenoptera</taxon>
        <taxon>Apocrita</taxon>
        <taxon>Aculeata</taxon>
        <taxon>Vespoidea</taxon>
        <taxon>Vespidae</taxon>
        <taxon>Vespinae</taxon>
        <taxon>Vespula</taxon>
    </lineage>
</organism>
<protein>
    <submittedName>
        <fullName evidence="1">Uncharacterized protein</fullName>
    </submittedName>
</protein>
<keyword evidence="2" id="KW-1185">Reference proteome</keyword>
<gene>
    <name evidence="1" type="ORF">V1477_002162</name>
</gene>
<accession>A0ABD2CVX6</accession>
<reference evidence="1 2" key="1">
    <citation type="journal article" date="2024" name="Ann. Entomol. Soc. Am.">
        <title>Genomic analyses of the southern and eastern yellowjacket wasps (Hymenoptera: Vespidae) reveal evolutionary signatures of social life.</title>
        <authorList>
            <person name="Catto M.A."/>
            <person name="Caine P.B."/>
            <person name="Orr S.E."/>
            <person name="Hunt B.G."/>
            <person name="Goodisman M.A.D."/>
        </authorList>
    </citation>
    <scope>NUCLEOTIDE SEQUENCE [LARGE SCALE GENOMIC DNA]</scope>
    <source>
        <strain evidence="1">232</strain>
        <tissue evidence="1">Head and thorax</tissue>
    </source>
</reference>
<comment type="caution">
    <text evidence="1">The sequence shown here is derived from an EMBL/GenBank/DDBJ whole genome shotgun (WGS) entry which is preliminary data.</text>
</comment>
<evidence type="ECO:0000313" key="1">
    <source>
        <dbReference type="EMBL" id="KAL2749222.1"/>
    </source>
</evidence>
<name>A0ABD2CVX6_VESMC</name>
<sequence>MYTLYAFIIKQKYIVAVSYLVQITAKFTLAISGGNKYKRLDNLCYGKFELLMAQNDNLKLFMNKSGKNYTINNQSIIRRLEASTGPMDIDNPDTKHDATQKRKFNTSNSYLSLADVDGPHDKWLSKISFNEVQEVEEVLPGNDRTERNNPHQYI</sequence>
<dbReference type="AlphaFoldDB" id="A0ABD2CVX6"/>